<evidence type="ECO:0000313" key="2">
    <source>
        <dbReference type="EMBL" id="GAA4468639.1"/>
    </source>
</evidence>
<organism evidence="2 3">
    <name type="scientific">Nemorincola caseinilytica</name>
    <dbReference type="NCBI Taxonomy" id="2054315"/>
    <lineage>
        <taxon>Bacteria</taxon>
        <taxon>Pseudomonadati</taxon>
        <taxon>Bacteroidota</taxon>
        <taxon>Chitinophagia</taxon>
        <taxon>Chitinophagales</taxon>
        <taxon>Chitinophagaceae</taxon>
        <taxon>Nemorincola</taxon>
    </lineage>
</organism>
<proteinExistence type="predicted"/>
<sequence>MIKRTILNLLLLLAACAVHAQSIHLSQYYNAPMLISPANTGLMPDHDYRVGLNYRNQWSALPVPYNTFSGWGDLKIGGNKESDHNNWLGLGFVVYSDKAGDGRLALTQLQGSIAYHLQLNEKAMLSFGGSAATVKRSLDFNRLIFDQQWDGLGFDRGYATGEPTGILSDNYYTVAAGLNFAYFPNENLYVKLGGGATNINKPVESFYSNEQNEIALRPSATIDVLMRTGSIFIVNPSAYYTTQSGAAEIVAGTLVRTVLSNANNGTPVQLIFGGFYRIGDALIGTIGMEVGDVQFMASYDATMSSLSPYNASYGALEFSLIYQGQYGRNKGGLKRSYTCPRFN</sequence>
<dbReference type="NCBIfam" id="TIGR03519">
    <property type="entry name" value="T9SS_PorP_fam"/>
    <property type="match status" value="1"/>
</dbReference>
<accession>A0ABP8NNS9</accession>
<gene>
    <name evidence="2" type="ORF">GCM10023093_26640</name>
</gene>
<keyword evidence="3" id="KW-1185">Reference proteome</keyword>
<reference evidence="3" key="1">
    <citation type="journal article" date="2019" name="Int. J. Syst. Evol. Microbiol.">
        <title>The Global Catalogue of Microorganisms (GCM) 10K type strain sequencing project: providing services to taxonomists for standard genome sequencing and annotation.</title>
        <authorList>
            <consortium name="The Broad Institute Genomics Platform"/>
            <consortium name="The Broad Institute Genome Sequencing Center for Infectious Disease"/>
            <person name="Wu L."/>
            <person name="Ma J."/>
        </authorList>
    </citation>
    <scope>NUCLEOTIDE SEQUENCE [LARGE SCALE GENOMIC DNA]</scope>
    <source>
        <strain evidence="3">JCM 32105</strain>
    </source>
</reference>
<evidence type="ECO:0008006" key="4">
    <source>
        <dbReference type="Google" id="ProtNLM"/>
    </source>
</evidence>
<name>A0ABP8NNS9_9BACT</name>
<feature type="signal peptide" evidence="1">
    <location>
        <begin position="1"/>
        <end position="20"/>
    </location>
</feature>
<evidence type="ECO:0000313" key="3">
    <source>
        <dbReference type="Proteomes" id="UP001500067"/>
    </source>
</evidence>
<dbReference type="PROSITE" id="PS51257">
    <property type="entry name" value="PROKAR_LIPOPROTEIN"/>
    <property type="match status" value="1"/>
</dbReference>
<dbReference type="EMBL" id="BAABFA010000019">
    <property type="protein sequence ID" value="GAA4468639.1"/>
    <property type="molecule type" value="Genomic_DNA"/>
</dbReference>
<comment type="caution">
    <text evidence="2">The sequence shown here is derived from an EMBL/GenBank/DDBJ whole genome shotgun (WGS) entry which is preliminary data.</text>
</comment>
<evidence type="ECO:0000256" key="1">
    <source>
        <dbReference type="SAM" id="SignalP"/>
    </source>
</evidence>
<protein>
    <recommendedName>
        <fullName evidence="4">Type IX secretion system membrane protein PorP/SprF</fullName>
    </recommendedName>
</protein>
<dbReference type="InterPro" id="IPR019861">
    <property type="entry name" value="PorP/SprF_Bacteroidetes"/>
</dbReference>
<keyword evidence="1" id="KW-0732">Signal</keyword>
<dbReference type="RefSeq" id="WP_345084033.1">
    <property type="nucleotide sequence ID" value="NZ_BAABFA010000019.1"/>
</dbReference>
<feature type="chain" id="PRO_5046063570" description="Type IX secretion system membrane protein PorP/SprF" evidence="1">
    <location>
        <begin position="21"/>
        <end position="343"/>
    </location>
</feature>
<dbReference type="Pfam" id="PF11751">
    <property type="entry name" value="PorP_SprF"/>
    <property type="match status" value="1"/>
</dbReference>
<dbReference type="Proteomes" id="UP001500067">
    <property type="component" value="Unassembled WGS sequence"/>
</dbReference>